<dbReference type="OrthoDB" id="10574390at2759"/>
<sequence>MSTHAEDVTNEAEESSHTQTLSPDEPSKDPGREETNSPLRTKQETASISWYEEETEPTNHQENLVQALARMAKTTEPIQTTRSRLRGSQRPSRFRSTFQNAYGVIYDHEGCITSDPTRFLSTSLETESMQTELESTHEWCEVAGLIEDMKDVGVGNVPKWNNSDKLVPWAPSKTPLGLKWIDCKKLWEKNPPKEVRGFHTRLLTSVLNVGFAATRPIELELVLAGW</sequence>
<keyword evidence="3" id="KW-1185">Reference proteome</keyword>
<evidence type="ECO:0000256" key="1">
    <source>
        <dbReference type="SAM" id="MobiDB-lite"/>
    </source>
</evidence>
<dbReference type="Proteomes" id="UP000250140">
    <property type="component" value="Unassembled WGS sequence"/>
</dbReference>
<protein>
    <submittedName>
        <fullName evidence="2">Uncharacterized protein</fullName>
    </submittedName>
</protein>
<dbReference type="AlphaFoldDB" id="A0A8E2JTK4"/>
<evidence type="ECO:0000313" key="2">
    <source>
        <dbReference type="EMBL" id="OCL08988.1"/>
    </source>
</evidence>
<feature type="compositionally biased region" description="Basic and acidic residues" evidence="1">
    <location>
        <begin position="25"/>
        <end position="35"/>
    </location>
</feature>
<reference evidence="2 3" key="1">
    <citation type="journal article" date="2016" name="Nat. Commun.">
        <title>Ectomycorrhizal ecology is imprinted in the genome of the dominant symbiotic fungus Cenococcum geophilum.</title>
        <authorList>
            <consortium name="DOE Joint Genome Institute"/>
            <person name="Peter M."/>
            <person name="Kohler A."/>
            <person name="Ohm R.A."/>
            <person name="Kuo A."/>
            <person name="Krutzmann J."/>
            <person name="Morin E."/>
            <person name="Arend M."/>
            <person name="Barry K.W."/>
            <person name="Binder M."/>
            <person name="Choi C."/>
            <person name="Clum A."/>
            <person name="Copeland A."/>
            <person name="Grisel N."/>
            <person name="Haridas S."/>
            <person name="Kipfer T."/>
            <person name="LaButti K."/>
            <person name="Lindquist E."/>
            <person name="Lipzen A."/>
            <person name="Maire R."/>
            <person name="Meier B."/>
            <person name="Mihaltcheva S."/>
            <person name="Molinier V."/>
            <person name="Murat C."/>
            <person name="Poggeler S."/>
            <person name="Quandt C.A."/>
            <person name="Sperisen C."/>
            <person name="Tritt A."/>
            <person name="Tisserant E."/>
            <person name="Crous P.W."/>
            <person name="Henrissat B."/>
            <person name="Nehls U."/>
            <person name="Egli S."/>
            <person name="Spatafora J.W."/>
            <person name="Grigoriev I.V."/>
            <person name="Martin F.M."/>
        </authorList>
    </citation>
    <scope>NUCLEOTIDE SEQUENCE [LARGE SCALE GENOMIC DNA]</scope>
    <source>
        <strain evidence="2 3">CBS 207.34</strain>
    </source>
</reference>
<accession>A0A8E2JTK4</accession>
<evidence type="ECO:0000313" key="3">
    <source>
        <dbReference type="Proteomes" id="UP000250140"/>
    </source>
</evidence>
<name>A0A8E2JTK4_9PEZI</name>
<gene>
    <name evidence="2" type="ORF">AOQ84DRAFT_376247</name>
</gene>
<feature type="compositionally biased region" description="Polar residues" evidence="1">
    <location>
        <begin position="36"/>
        <end position="48"/>
    </location>
</feature>
<dbReference type="EMBL" id="KV749542">
    <property type="protein sequence ID" value="OCL08988.1"/>
    <property type="molecule type" value="Genomic_DNA"/>
</dbReference>
<organism evidence="2 3">
    <name type="scientific">Glonium stellatum</name>
    <dbReference type="NCBI Taxonomy" id="574774"/>
    <lineage>
        <taxon>Eukaryota</taxon>
        <taxon>Fungi</taxon>
        <taxon>Dikarya</taxon>
        <taxon>Ascomycota</taxon>
        <taxon>Pezizomycotina</taxon>
        <taxon>Dothideomycetes</taxon>
        <taxon>Pleosporomycetidae</taxon>
        <taxon>Gloniales</taxon>
        <taxon>Gloniaceae</taxon>
        <taxon>Glonium</taxon>
    </lineage>
</organism>
<proteinExistence type="predicted"/>
<feature type="region of interest" description="Disordered" evidence="1">
    <location>
        <begin position="1"/>
        <end position="60"/>
    </location>
</feature>